<accession>A0ABQ8Y8S8</accession>
<evidence type="ECO:0000256" key="1">
    <source>
        <dbReference type="ARBA" id="ARBA00022468"/>
    </source>
</evidence>
<dbReference type="Pfam" id="PF00620">
    <property type="entry name" value="RhoGAP"/>
    <property type="match status" value="1"/>
</dbReference>
<dbReference type="InterPro" id="IPR050729">
    <property type="entry name" value="Rho-GAP"/>
</dbReference>
<gene>
    <name evidence="4" type="ORF">M0813_23402</name>
</gene>
<dbReference type="Gene3D" id="1.10.555.10">
    <property type="entry name" value="Rho GTPase activation protein"/>
    <property type="match status" value="1"/>
</dbReference>
<dbReference type="PANTHER" id="PTHR23176">
    <property type="entry name" value="RHO/RAC/CDC GTPASE-ACTIVATING PROTEIN"/>
    <property type="match status" value="1"/>
</dbReference>
<protein>
    <submittedName>
        <fullName evidence="4">Rho/rac/cdc gtpase-activating protein</fullName>
    </submittedName>
</protein>
<organism evidence="4 5">
    <name type="scientific">Anaeramoeba flamelloides</name>
    <dbReference type="NCBI Taxonomy" id="1746091"/>
    <lineage>
        <taxon>Eukaryota</taxon>
        <taxon>Metamonada</taxon>
        <taxon>Anaeramoebidae</taxon>
        <taxon>Anaeramoeba</taxon>
    </lineage>
</organism>
<evidence type="ECO:0000313" key="5">
    <source>
        <dbReference type="Proteomes" id="UP001150062"/>
    </source>
</evidence>
<dbReference type="PANTHER" id="PTHR23176:SF0">
    <property type="entry name" value="RHO GTPASE ACTIVATING PROTEIN AT 19D, ISOFORM D"/>
    <property type="match status" value="1"/>
</dbReference>
<sequence>MNKTGSAMNVLKEKDLIEKSGGINFNSPPDLPTTVGLLKLFFRELPQPLLSNKTFQGLFNKEAPQDISELVKELPKSNYYLLRELIIFFRQITDHSDQNKMYPSTLNRIFLPLILRFKDPKLVANGNCIEAMILNPEKIFDITIQPIKKISLTQNNKKNELLQFVHEIFNKSVSELFYLQIPYFENYENSYLPPMFTKTISIEKIKLYQKILLLIENDFIGHPNFKYFIIQKIVLDDFSEMNTEFCMKNLILILRILFVEITYLSKGKMMQRKKKKINKKSKKKKDQDMGNEKEKENGNEKEGGEEGERGRGKGKGKGKERVDKVREKEREKEKEKEKDIPNENKNKNLDELFLIIFPTISQILKLKQIIEQMAIRNLQSFFLKVKDKTKNQQILIYNIKIKKALVEFQNYVKLHKTKYPKSICEYNFSEGLESQIRKINQRLAQFRIDQQRELYVDKMSISELYLEKDALKFEIYQLKNAFHDYYNEKMSSHEKKIIKPLLNYYFEITAEIKIKKLQFNFKQINIDFFNQFINSLFEPKPYQPRFDFEINLLLYQRIQAKKLFLKTFHKLFF</sequence>
<dbReference type="InterPro" id="IPR000198">
    <property type="entry name" value="RhoGAP_dom"/>
</dbReference>
<dbReference type="Proteomes" id="UP001150062">
    <property type="component" value="Unassembled WGS sequence"/>
</dbReference>
<evidence type="ECO:0000256" key="2">
    <source>
        <dbReference type="SAM" id="MobiDB-lite"/>
    </source>
</evidence>
<feature type="compositionally biased region" description="Basic and acidic residues" evidence="2">
    <location>
        <begin position="285"/>
        <end position="342"/>
    </location>
</feature>
<keyword evidence="5" id="KW-1185">Reference proteome</keyword>
<reference evidence="4" key="1">
    <citation type="submission" date="2022-08" db="EMBL/GenBank/DDBJ databases">
        <title>Novel sulfate-reducing endosymbionts in the free-living metamonad Anaeramoeba.</title>
        <authorList>
            <person name="Jerlstrom-Hultqvist J."/>
            <person name="Cepicka I."/>
            <person name="Gallot-Lavallee L."/>
            <person name="Salas-Leiva D."/>
            <person name="Curtis B.A."/>
            <person name="Zahonova K."/>
            <person name="Pipaliya S."/>
            <person name="Dacks J."/>
            <person name="Roger A.J."/>
        </authorList>
    </citation>
    <scope>NUCLEOTIDE SEQUENCE</scope>
    <source>
        <strain evidence="4">Schooner1</strain>
    </source>
</reference>
<dbReference type="PROSITE" id="PS50238">
    <property type="entry name" value="RHOGAP"/>
    <property type="match status" value="1"/>
</dbReference>
<feature type="region of interest" description="Disordered" evidence="2">
    <location>
        <begin position="272"/>
        <end position="342"/>
    </location>
</feature>
<feature type="domain" description="Rho-GAP" evidence="3">
    <location>
        <begin position="1"/>
        <end position="140"/>
    </location>
</feature>
<dbReference type="SUPFAM" id="SSF48350">
    <property type="entry name" value="GTPase activation domain, GAP"/>
    <property type="match status" value="1"/>
</dbReference>
<evidence type="ECO:0000313" key="4">
    <source>
        <dbReference type="EMBL" id="KAJ6241211.1"/>
    </source>
</evidence>
<evidence type="ECO:0000259" key="3">
    <source>
        <dbReference type="PROSITE" id="PS50238"/>
    </source>
</evidence>
<name>A0ABQ8Y8S8_9EUKA</name>
<dbReference type="EMBL" id="JAOAOG010000195">
    <property type="protein sequence ID" value="KAJ6241211.1"/>
    <property type="molecule type" value="Genomic_DNA"/>
</dbReference>
<proteinExistence type="predicted"/>
<dbReference type="SMART" id="SM00324">
    <property type="entry name" value="RhoGAP"/>
    <property type="match status" value="1"/>
</dbReference>
<feature type="compositionally biased region" description="Basic residues" evidence="2">
    <location>
        <begin position="272"/>
        <end position="284"/>
    </location>
</feature>
<comment type="caution">
    <text evidence="4">The sequence shown here is derived from an EMBL/GenBank/DDBJ whole genome shotgun (WGS) entry which is preliminary data.</text>
</comment>
<dbReference type="InterPro" id="IPR008936">
    <property type="entry name" value="Rho_GTPase_activation_prot"/>
</dbReference>
<keyword evidence="1" id="KW-0343">GTPase activation</keyword>